<dbReference type="PANTHER" id="PTHR36922:SF1">
    <property type="entry name" value="DUF1993 DOMAIN-CONTAINING PROTEIN"/>
    <property type="match status" value="1"/>
</dbReference>
<dbReference type="InterPro" id="IPR018531">
    <property type="entry name" value="DUF1993"/>
</dbReference>
<dbReference type="RefSeq" id="WP_167071478.1">
    <property type="nucleotide sequence ID" value="NZ_JAAOZC010000001.1"/>
</dbReference>
<dbReference type="EMBL" id="JAAOZC010000001">
    <property type="protein sequence ID" value="NIJ06806.1"/>
    <property type="molecule type" value="Genomic_DNA"/>
</dbReference>
<feature type="transmembrane region" description="Helical" evidence="1">
    <location>
        <begin position="131"/>
        <end position="152"/>
    </location>
</feature>
<keyword evidence="1" id="KW-0812">Transmembrane</keyword>
<dbReference type="InterPro" id="IPR034660">
    <property type="entry name" value="DinB/YfiT-like"/>
</dbReference>
<dbReference type="Gene3D" id="1.20.120.450">
    <property type="entry name" value="dinb family like domain"/>
    <property type="match status" value="1"/>
</dbReference>
<name>A0ABX0TT62_9SPHN</name>
<evidence type="ECO:0000313" key="3">
    <source>
        <dbReference type="Proteomes" id="UP000727456"/>
    </source>
</evidence>
<dbReference type="PANTHER" id="PTHR36922">
    <property type="entry name" value="BLL2446 PROTEIN"/>
    <property type="match status" value="1"/>
</dbReference>
<organism evidence="2 3">
    <name type="scientific">Sphingomonas vulcanisoli</name>
    <dbReference type="NCBI Taxonomy" id="1658060"/>
    <lineage>
        <taxon>Bacteria</taxon>
        <taxon>Pseudomonadati</taxon>
        <taxon>Pseudomonadota</taxon>
        <taxon>Alphaproteobacteria</taxon>
        <taxon>Sphingomonadales</taxon>
        <taxon>Sphingomonadaceae</taxon>
        <taxon>Sphingomonas</taxon>
    </lineage>
</organism>
<protein>
    <recommendedName>
        <fullName evidence="4">DUF1993 domain-containing protein</fullName>
    </recommendedName>
</protein>
<accession>A0ABX0TT62</accession>
<evidence type="ECO:0008006" key="4">
    <source>
        <dbReference type="Google" id="ProtNLM"/>
    </source>
</evidence>
<dbReference type="Proteomes" id="UP000727456">
    <property type="component" value="Unassembled WGS sequence"/>
</dbReference>
<proteinExistence type="predicted"/>
<keyword evidence="1" id="KW-0472">Membrane</keyword>
<keyword evidence="3" id="KW-1185">Reference proteome</keyword>
<gene>
    <name evidence="2" type="ORF">FHS31_000388</name>
</gene>
<comment type="caution">
    <text evidence="2">The sequence shown here is derived from an EMBL/GenBank/DDBJ whole genome shotgun (WGS) entry which is preliminary data.</text>
</comment>
<reference evidence="2 3" key="1">
    <citation type="submission" date="2020-03" db="EMBL/GenBank/DDBJ databases">
        <title>Genomic Encyclopedia of Type Strains, Phase III (KMG-III): the genomes of soil and plant-associated and newly described type strains.</title>
        <authorList>
            <person name="Whitman W."/>
        </authorList>
    </citation>
    <scope>NUCLEOTIDE SEQUENCE [LARGE SCALE GENOMIC DNA]</scope>
    <source>
        <strain evidence="2 3">CECT 8804</strain>
    </source>
</reference>
<keyword evidence="1" id="KW-1133">Transmembrane helix</keyword>
<sequence length="168" mass="18202">MTISMYQASVPVLIRQLEAVSAFLGKAEDYAEEQGLDAQELLDGKLAPDMLAFPRQIQIMTDMAKGGGARLAGQEAPAYADDETSFAQLRERIAKTVAYLNTLSATDIDGSEERDIVLKIAGNEMPFKGQAYLLGFVLPNVFFHATAAYAILRNKGVPLGKRDFLGGV</sequence>
<dbReference type="Pfam" id="PF09351">
    <property type="entry name" value="DUF1993"/>
    <property type="match status" value="1"/>
</dbReference>
<evidence type="ECO:0000256" key="1">
    <source>
        <dbReference type="SAM" id="Phobius"/>
    </source>
</evidence>
<dbReference type="SUPFAM" id="SSF109854">
    <property type="entry name" value="DinB/YfiT-like putative metalloenzymes"/>
    <property type="match status" value="1"/>
</dbReference>
<evidence type="ECO:0000313" key="2">
    <source>
        <dbReference type="EMBL" id="NIJ06806.1"/>
    </source>
</evidence>